<evidence type="ECO:0008006" key="4">
    <source>
        <dbReference type="Google" id="ProtNLM"/>
    </source>
</evidence>
<dbReference type="RefSeq" id="WP_184218414.1">
    <property type="nucleotide sequence ID" value="NZ_JACIIU010000001.1"/>
</dbReference>
<sequence>MHEETLRQSLRPTMAETGLLWFIRLLAIYSIGCGLYYWVRLIGVYPGLLWRFDLMPWQWQTAFVGLAILFPVAATGLWLRAAWGPVIWFFAASIEIGIYSYWSRMFEYRPEIIAVNVACILLYIILRGILFWQRRQQNNFRFTD</sequence>
<evidence type="ECO:0000313" key="2">
    <source>
        <dbReference type="EMBL" id="MBB6259580.1"/>
    </source>
</evidence>
<evidence type="ECO:0000313" key="3">
    <source>
        <dbReference type="Proteomes" id="UP000555393"/>
    </source>
</evidence>
<name>A0A841LRS1_9HYPH</name>
<dbReference type="EMBL" id="JACIIU010000001">
    <property type="protein sequence ID" value="MBB6259580.1"/>
    <property type="molecule type" value="Genomic_DNA"/>
</dbReference>
<reference evidence="2 3" key="1">
    <citation type="submission" date="2020-08" db="EMBL/GenBank/DDBJ databases">
        <title>Genomic Encyclopedia of Type Strains, Phase IV (KMG-IV): sequencing the most valuable type-strain genomes for metagenomic binning, comparative biology and taxonomic classification.</title>
        <authorList>
            <person name="Goeker M."/>
        </authorList>
    </citation>
    <scope>NUCLEOTIDE SEQUENCE [LARGE SCALE GENOMIC DNA]</scope>
    <source>
        <strain evidence="2 3">DSM 22336</strain>
    </source>
</reference>
<accession>A0A841LRS1</accession>
<feature type="transmembrane region" description="Helical" evidence="1">
    <location>
        <begin position="21"/>
        <end position="39"/>
    </location>
</feature>
<feature type="transmembrane region" description="Helical" evidence="1">
    <location>
        <begin position="112"/>
        <end position="132"/>
    </location>
</feature>
<organism evidence="2 3">
    <name type="scientific">Paenochrobactrum gallinarii</name>
    <dbReference type="NCBI Taxonomy" id="643673"/>
    <lineage>
        <taxon>Bacteria</taxon>
        <taxon>Pseudomonadati</taxon>
        <taxon>Pseudomonadota</taxon>
        <taxon>Alphaproteobacteria</taxon>
        <taxon>Hyphomicrobiales</taxon>
        <taxon>Brucellaceae</taxon>
        <taxon>Paenochrobactrum</taxon>
    </lineage>
</organism>
<proteinExistence type="predicted"/>
<feature type="transmembrane region" description="Helical" evidence="1">
    <location>
        <begin position="86"/>
        <end position="106"/>
    </location>
</feature>
<feature type="transmembrane region" description="Helical" evidence="1">
    <location>
        <begin position="59"/>
        <end position="79"/>
    </location>
</feature>
<dbReference type="InterPro" id="IPR046161">
    <property type="entry name" value="DUF6163"/>
</dbReference>
<keyword evidence="3" id="KW-1185">Reference proteome</keyword>
<gene>
    <name evidence="2" type="ORF">FHS77_000088</name>
</gene>
<dbReference type="Proteomes" id="UP000555393">
    <property type="component" value="Unassembled WGS sequence"/>
</dbReference>
<keyword evidence="1" id="KW-1133">Transmembrane helix</keyword>
<keyword evidence="1" id="KW-0812">Transmembrane</keyword>
<dbReference type="Pfam" id="PF19660">
    <property type="entry name" value="DUF6163"/>
    <property type="match status" value="1"/>
</dbReference>
<keyword evidence="1" id="KW-0472">Membrane</keyword>
<dbReference type="AlphaFoldDB" id="A0A841LRS1"/>
<evidence type="ECO:0000256" key="1">
    <source>
        <dbReference type="SAM" id="Phobius"/>
    </source>
</evidence>
<comment type="caution">
    <text evidence="2">The sequence shown here is derived from an EMBL/GenBank/DDBJ whole genome shotgun (WGS) entry which is preliminary data.</text>
</comment>
<protein>
    <recommendedName>
        <fullName evidence="4">DUF2069 domain-containing protein</fullName>
    </recommendedName>
</protein>